<dbReference type="PANTHER" id="PTHR35910">
    <property type="entry name" value="2EXR DOMAIN-CONTAINING PROTEIN"/>
    <property type="match status" value="1"/>
</dbReference>
<dbReference type="Pfam" id="PF20150">
    <property type="entry name" value="2EXR"/>
    <property type="match status" value="1"/>
</dbReference>
<evidence type="ECO:0000313" key="3">
    <source>
        <dbReference type="Proteomes" id="UP001433268"/>
    </source>
</evidence>
<sequence>MADSQCTEFHQFSKFPPEIRRQIWEYVVEEPHVVHIRGFQKGGGKLAKDDRATQILHNGGECTYWYESDENKLNVVPKFPPVHDVCHEARKAFLESPGLIPETAGLGVAWHPERDIVMCHSMAADPISGGGLRWSWWDVIGIDTTPRRCQARPHHDLPDCLDVRHLRFDLDEFHEAYRLKPKMRDDDLREFFSTGDDVQETIPDRFPYAKTFELVVGDEHRLKGRYSPSIGVAFEFPPHPFEFLDTWNVINFLRDCDGTSVRIIGKIIFDLACCPLPFWMEWLNSEE</sequence>
<evidence type="ECO:0000313" key="2">
    <source>
        <dbReference type="EMBL" id="KAK8094765.1"/>
    </source>
</evidence>
<comment type="caution">
    <text evidence="2">The sequence shown here is derived from an EMBL/GenBank/DDBJ whole genome shotgun (WGS) entry which is preliminary data.</text>
</comment>
<dbReference type="PANTHER" id="PTHR35910:SF6">
    <property type="entry name" value="2EXR DOMAIN-CONTAINING PROTEIN"/>
    <property type="match status" value="1"/>
</dbReference>
<dbReference type="Proteomes" id="UP001433268">
    <property type="component" value="Unassembled WGS sequence"/>
</dbReference>
<dbReference type="RefSeq" id="XP_066675538.1">
    <property type="nucleotide sequence ID" value="XM_066805765.1"/>
</dbReference>
<proteinExistence type="predicted"/>
<protein>
    <recommendedName>
        <fullName evidence="1">2EXR domain-containing protein</fullName>
    </recommendedName>
</protein>
<name>A0ABR1XDJ7_9PEZI</name>
<reference evidence="2 3" key="1">
    <citation type="submission" date="2023-01" db="EMBL/GenBank/DDBJ databases">
        <title>Analysis of 21 Apiospora genomes using comparative genomics revels a genus with tremendous synthesis potential of carbohydrate active enzymes and secondary metabolites.</title>
        <authorList>
            <person name="Sorensen T."/>
        </authorList>
    </citation>
    <scope>NUCLEOTIDE SEQUENCE [LARGE SCALE GENOMIC DNA]</scope>
    <source>
        <strain evidence="2 3">CBS 114990</strain>
    </source>
</reference>
<dbReference type="InterPro" id="IPR045518">
    <property type="entry name" value="2EXR"/>
</dbReference>
<organism evidence="2 3">
    <name type="scientific">Apiospora hydei</name>
    <dbReference type="NCBI Taxonomy" id="1337664"/>
    <lineage>
        <taxon>Eukaryota</taxon>
        <taxon>Fungi</taxon>
        <taxon>Dikarya</taxon>
        <taxon>Ascomycota</taxon>
        <taxon>Pezizomycotina</taxon>
        <taxon>Sordariomycetes</taxon>
        <taxon>Xylariomycetidae</taxon>
        <taxon>Amphisphaeriales</taxon>
        <taxon>Apiosporaceae</taxon>
        <taxon>Apiospora</taxon>
    </lineage>
</organism>
<gene>
    <name evidence="2" type="ORF">PG997_001450</name>
</gene>
<accession>A0ABR1XDJ7</accession>
<dbReference type="GeneID" id="92038825"/>
<feature type="domain" description="2EXR" evidence="1">
    <location>
        <begin position="9"/>
        <end position="117"/>
    </location>
</feature>
<keyword evidence="3" id="KW-1185">Reference proteome</keyword>
<evidence type="ECO:0000259" key="1">
    <source>
        <dbReference type="Pfam" id="PF20150"/>
    </source>
</evidence>
<dbReference type="EMBL" id="JAQQWN010000002">
    <property type="protein sequence ID" value="KAK8094765.1"/>
    <property type="molecule type" value="Genomic_DNA"/>
</dbReference>